<protein>
    <recommendedName>
        <fullName evidence="1">Fungal lipase-type domain-containing protein</fullName>
    </recommendedName>
</protein>
<dbReference type="SUPFAM" id="SSF53474">
    <property type="entry name" value="alpha/beta-Hydrolases"/>
    <property type="match status" value="1"/>
</dbReference>
<dbReference type="Proteomes" id="UP000681722">
    <property type="component" value="Unassembled WGS sequence"/>
</dbReference>
<dbReference type="Pfam" id="PF01764">
    <property type="entry name" value="Lipase_3"/>
    <property type="match status" value="1"/>
</dbReference>
<sequence>MAVSITYKQQCKEFIPSFDQFGSASSLNNGECPIYFQALVKQFNIESNRPETIVLEYPNAKLQEVSIDNGEDDDLIVVLLNTDGYFLCKLKRKYQLYPGKRVLVQSTLDEEKCHFSNMDIEMATVLSDAVYYSDPIVHINEKYSSYNCISTLTVHECGLKFVSNAPSPYLLAISKSNTNEETLWVAFRGTTNTNDVLTDLTIHPALTSSGMVHRGFSKRASEFPYDTLMNEFYSESDHRKRLIFTGHSLGGSVAHLCAIFSLANKSFKENPQIYSIAFGAPFIGNNTVAKDLIKKNFNHHFLTIINQSDIVPNLLNLVETGTRIQSTIATMTESCSEITNTLLTLISLSTGIPQEVINKSISTLNLMKPKLKNLLVNKITDYKPIGQYGFMRSVLPLNELNNPDPYEWIITYKSNTMIIDYEKNEEKFIDVISKKLIESFSSSTATITDTNIIYHYMEKYISSLISCEIIQCQSSTYIRKNQQHITEFKRFNPHISKATAICSHTDIKITIIGNNLDFLSSHKIIIIIIIKELQTSPLSPTTTSLSETNQQVPNATTTTQPKLVDEQVLIDQQDREQQQYDLNKSAKFVVIITGIDTIPDSLIENELNEAIHKRLNINKELICLCYNKEAIDDENFLRLHESRNLPGISEVRTFLNKHFNQILDKHSDFNTYKYREQ</sequence>
<dbReference type="EMBL" id="CAJOBC010037049">
    <property type="protein sequence ID" value="CAF4122699.1"/>
    <property type="molecule type" value="Genomic_DNA"/>
</dbReference>
<accession>A0A815DPG6</accession>
<dbReference type="OrthoDB" id="438440at2759"/>
<dbReference type="InterPro" id="IPR029058">
    <property type="entry name" value="AB_hydrolase_fold"/>
</dbReference>
<dbReference type="PANTHER" id="PTHR45856:SF24">
    <property type="entry name" value="FUNGAL LIPASE-LIKE DOMAIN-CONTAINING PROTEIN"/>
    <property type="match status" value="1"/>
</dbReference>
<organism evidence="2 4">
    <name type="scientific">Didymodactylos carnosus</name>
    <dbReference type="NCBI Taxonomy" id="1234261"/>
    <lineage>
        <taxon>Eukaryota</taxon>
        <taxon>Metazoa</taxon>
        <taxon>Spiralia</taxon>
        <taxon>Gnathifera</taxon>
        <taxon>Rotifera</taxon>
        <taxon>Eurotatoria</taxon>
        <taxon>Bdelloidea</taxon>
        <taxon>Philodinida</taxon>
        <taxon>Philodinidae</taxon>
        <taxon>Didymodactylos</taxon>
    </lineage>
</organism>
<keyword evidence="4" id="KW-1185">Reference proteome</keyword>
<comment type="caution">
    <text evidence="2">The sequence shown here is derived from an EMBL/GenBank/DDBJ whole genome shotgun (WGS) entry which is preliminary data.</text>
</comment>
<feature type="domain" description="Fungal lipase-type" evidence="1">
    <location>
        <begin position="185"/>
        <end position="316"/>
    </location>
</feature>
<dbReference type="EMBL" id="CAJNOQ010012446">
    <property type="protein sequence ID" value="CAF1300221.1"/>
    <property type="molecule type" value="Genomic_DNA"/>
</dbReference>
<dbReference type="InterPro" id="IPR002921">
    <property type="entry name" value="Fungal_lipase-type"/>
</dbReference>
<reference evidence="2" key="1">
    <citation type="submission" date="2021-02" db="EMBL/GenBank/DDBJ databases">
        <authorList>
            <person name="Nowell W R."/>
        </authorList>
    </citation>
    <scope>NUCLEOTIDE SEQUENCE</scope>
</reference>
<dbReference type="Gene3D" id="3.40.50.1820">
    <property type="entry name" value="alpha/beta hydrolase"/>
    <property type="match status" value="1"/>
</dbReference>
<dbReference type="PANTHER" id="PTHR45856">
    <property type="entry name" value="ALPHA/BETA-HYDROLASES SUPERFAMILY PROTEIN"/>
    <property type="match status" value="1"/>
</dbReference>
<dbReference type="AlphaFoldDB" id="A0A815DPG6"/>
<evidence type="ECO:0000259" key="1">
    <source>
        <dbReference type="Pfam" id="PF01764"/>
    </source>
</evidence>
<dbReference type="GO" id="GO:0006629">
    <property type="term" value="P:lipid metabolic process"/>
    <property type="evidence" value="ECO:0007669"/>
    <property type="project" value="InterPro"/>
</dbReference>
<dbReference type="Proteomes" id="UP000663829">
    <property type="component" value="Unassembled WGS sequence"/>
</dbReference>
<dbReference type="InterPro" id="IPR051218">
    <property type="entry name" value="Sec_MonoDiacylglyc_Lipase"/>
</dbReference>
<proteinExistence type="predicted"/>
<evidence type="ECO:0000313" key="3">
    <source>
        <dbReference type="EMBL" id="CAF4122699.1"/>
    </source>
</evidence>
<gene>
    <name evidence="2" type="ORF">GPM918_LOCUS28480</name>
    <name evidence="3" type="ORF">SRO942_LOCUS28983</name>
</gene>
<name>A0A815DPG6_9BILA</name>
<dbReference type="CDD" id="cd00519">
    <property type="entry name" value="Lipase_3"/>
    <property type="match status" value="1"/>
</dbReference>
<evidence type="ECO:0000313" key="2">
    <source>
        <dbReference type="EMBL" id="CAF1300221.1"/>
    </source>
</evidence>
<evidence type="ECO:0000313" key="4">
    <source>
        <dbReference type="Proteomes" id="UP000663829"/>
    </source>
</evidence>